<comment type="caution">
    <text evidence="1">The sequence shown here is derived from an EMBL/GenBank/DDBJ whole genome shotgun (WGS) entry which is preliminary data.</text>
</comment>
<proteinExistence type="predicted"/>
<keyword evidence="2" id="KW-1185">Reference proteome</keyword>
<dbReference type="AlphaFoldDB" id="A0A086XSS3"/>
<gene>
    <name evidence="1" type="ORF">CN97_11440</name>
</gene>
<dbReference type="Proteomes" id="UP000028826">
    <property type="component" value="Unassembled WGS sequence"/>
</dbReference>
<sequence>MVFVLSAPCAVAQGCLPPEQPYPYEPPTDDPELREIVRDQYQIYIEEAEGYMNCLQSEIGRAQTETREVLNRWVQYFGPEARMRYDEDDMAFR</sequence>
<organism evidence="1 2">
    <name type="scientific">Haematobacter massiliensis</name>
    <dbReference type="NCBI Taxonomy" id="195105"/>
    <lineage>
        <taxon>Bacteria</taxon>
        <taxon>Pseudomonadati</taxon>
        <taxon>Pseudomonadota</taxon>
        <taxon>Alphaproteobacteria</taxon>
        <taxon>Rhodobacterales</taxon>
        <taxon>Paracoccaceae</taxon>
        <taxon>Haematobacter</taxon>
    </lineage>
</organism>
<protein>
    <submittedName>
        <fullName evidence="1">Uncharacterized protein</fullName>
    </submittedName>
</protein>
<name>A0A086XSS3_9RHOB</name>
<dbReference type="STRING" id="195105.CN97_11440"/>
<dbReference type="EMBL" id="JGYG01000031">
    <property type="protein sequence ID" value="KFI25073.1"/>
    <property type="molecule type" value="Genomic_DNA"/>
</dbReference>
<evidence type="ECO:0000313" key="2">
    <source>
        <dbReference type="Proteomes" id="UP000028826"/>
    </source>
</evidence>
<accession>A0A086XSS3</accession>
<evidence type="ECO:0000313" key="1">
    <source>
        <dbReference type="EMBL" id="KFI25073.1"/>
    </source>
</evidence>
<reference evidence="1 2" key="1">
    <citation type="submission" date="2014-03" db="EMBL/GenBank/DDBJ databases">
        <title>Genome of Haematobacter massiliensis CCUG 47968.</title>
        <authorList>
            <person name="Wang D."/>
            <person name="Wang G."/>
        </authorList>
    </citation>
    <scope>NUCLEOTIDE SEQUENCE [LARGE SCALE GENOMIC DNA]</scope>
    <source>
        <strain evidence="1 2">CCUG 47968</strain>
    </source>
</reference>